<accession>A0A819IFH9</accession>
<evidence type="ECO:0000259" key="2">
    <source>
        <dbReference type="PROSITE" id="PS50158"/>
    </source>
</evidence>
<dbReference type="InterPro" id="IPR001878">
    <property type="entry name" value="Znf_CCHC"/>
</dbReference>
<feature type="domain" description="CCHC-type" evidence="2">
    <location>
        <begin position="297"/>
        <end position="312"/>
    </location>
</feature>
<dbReference type="GO" id="GO:0008270">
    <property type="term" value="F:zinc ion binding"/>
    <property type="evidence" value="ECO:0007669"/>
    <property type="project" value="UniProtKB-KW"/>
</dbReference>
<keyword evidence="1" id="KW-0479">Metal-binding</keyword>
<dbReference type="InterPro" id="IPR001969">
    <property type="entry name" value="Aspartic_peptidase_AS"/>
</dbReference>
<dbReference type="Pfam" id="PF13650">
    <property type="entry name" value="Asp_protease_2"/>
    <property type="match status" value="1"/>
</dbReference>
<proteinExistence type="predicted"/>
<dbReference type="Pfam" id="PF00098">
    <property type="entry name" value="zf-CCHC"/>
    <property type="match status" value="1"/>
</dbReference>
<name>A0A819IFH9_9BILA</name>
<dbReference type="AlphaFoldDB" id="A0A819IFH9"/>
<dbReference type="GO" id="GO:0004190">
    <property type="term" value="F:aspartic-type endopeptidase activity"/>
    <property type="evidence" value="ECO:0007669"/>
    <property type="project" value="InterPro"/>
</dbReference>
<dbReference type="Proteomes" id="UP000663842">
    <property type="component" value="Unassembled WGS sequence"/>
</dbReference>
<comment type="caution">
    <text evidence="3">The sequence shown here is derived from an EMBL/GenBank/DDBJ whole genome shotgun (WGS) entry which is preliminary data.</text>
</comment>
<dbReference type="SMART" id="SM00343">
    <property type="entry name" value="ZnF_C2HC"/>
    <property type="match status" value="1"/>
</dbReference>
<reference evidence="3" key="1">
    <citation type="submission" date="2021-02" db="EMBL/GenBank/DDBJ databases">
        <authorList>
            <person name="Nowell W R."/>
        </authorList>
    </citation>
    <scope>NUCLEOTIDE SEQUENCE</scope>
</reference>
<organism evidence="3 4">
    <name type="scientific">Rotaria magnacalcarata</name>
    <dbReference type="NCBI Taxonomy" id="392030"/>
    <lineage>
        <taxon>Eukaryota</taxon>
        <taxon>Metazoa</taxon>
        <taxon>Spiralia</taxon>
        <taxon>Gnathifera</taxon>
        <taxon>Rotifera</taxon>
        <taxon>Eurotatoria</taxon>
        <taxon>Bdelloidea</taxon>
        <taxon>Philodinida</taxon>
        <taxon>Philodinidae</taxon>
        <taxon>Rotaria</taxon>
    </lineage>
</organism>
<dbReference type="PROSITE" id="PS00141">
    <property type="entry name" value="ASP_PROTEASE"/>
    <property type="match status" value="1"/>
</dbReference>
<keyword evidence="1" id="KW-0863">Zinc-finger</keyword>
<dbReference type="InterPro" id="IPR021109">
    <property type="entry name" value="Peptidase_aspartic_dom_sf"/>
</dbReference>
<dbReference type="Gene3D" id="2.40.70.10">
    <property type="entry name" value="Acid Proteases"/>
    <property type="match status" value="1"/>
</dbReference>
<sequence>MADSDGQKLKDCLTSLSDGLRTEITRTTNLETMFTTLQSKVTELEQRFTDQQLDTQVKASHVSVSTQISELTAELRATLAALRASTPITSPSPPSNHFASSRPCLIPSSPQEPSLTLPPRTTFIIQPPTVAPFFSGKTDEKPRPFLLQLHQYTTSSFGWDKEILFQNIGQFLRGNALEWYTQIITKQFSSPLRLAQLEQEWHKCLQKSDESINDFLVRLRSLWSEHKPHEIERDLVRHLFTKIRPQLVPLIGVLNAPTLENFLTRAREAELIDFSRSKYASSTRSNPVHNTRSNIVCYKCNIPGHLASQCTRSPFPPYSHNSKNYSIYNIPTSSQLLQVNGTLEGYPTTFTIDTGSNLTVINEHAFHHINNRLKPLIPIKSSPVSVRCANGQFLRTHNLFHLNISFSNKSFLHPVYILPQLQHFCIIGLDFLRKYNFYVGGNNDQILFPPESNASSLSTPSTPPPYHYEPIIHHPPNLSCYSSAAVESHHLPSYHSMVTLFNRRSPSPNSLIPKFILFHHFMKIPSSLMV</sequence>
<dbReference type="CDD" id="cd00303">
    <property type="entry name" value="retropepsin_like"/>
    <property type="match status" value="1"/>
</dbReference>
<dbReference type="EMBL" id="CAJOBF010001086">
    <property type="protein sequence ID" value="CAF3911204.1"/>
    <property type="molecule type" value="Genomic_DNA"/>
</dbReference>
<evidence type="ECO:0000313" key="3">
    <source>
        <dbReference type="EMBL" id="CAF3911204.1"/>
    </source>
</evidence>
<evidence type="ECO:0000256" key="1">
    <source>
        <dbReference type="PROSITE-ProRule" id="PRU00047"/>
    </source>
</evidence>
<dbReference type="GO" id="GO:0006508">
    <property type="term" value="P:proteolysis"/>
    <property type="evidence" value="ECO:0007669"/>
    <property type="project" value="InterPro"/>
</dbReference>
<evidence type="ECO:0000313" key="4">
    <source>
        <dbReference type="Proteomes" id="UP000663842"/>
    </source>
</evidence>
<dbReference type="SUPFAM" id="SSF50630">
    <property type="entry name" value="Acid proteases"/>
    <property type="match status" value="1"/>
</dbReference>
<dbReference type="GO" id="GO:0003676">
    <property type="term" value="F:nucleic acid binding"/>
    <property type="evidence" value="ECO:0007669"/>
    <property type="project" value="InterPro"/>
</dbReference>
<dbReference type="PROSITE" id="PS50158">
    <property type="entry name" value="ZF_CCHC"/>
    <property type="match status" value="1"/>
</dbReference>
<gene>
    <name evidence="3" type="ORF">UXM345_LOCUS11088</name>
</gene>
<keyword evidence="1" id="KW-0862">Zinc</keyword>
<protein>
    <recommendedName>
        <fullName evidence="2">CCHC-type domain-containing protein</fullName>
    </recommendedName>
</protein>